<organism evidence="2 3">
    <name type="scientific">Candidatus Nitrospira kreftii</name>
    <dbReference type="NCBI Taxonomy" id="2652173"/>
    <lineage>
        <taxon>Bacteria</taxon>
        <taxon>Pseudomonadati</taxon>
        <taxon>Nitrospirota</taxon>
        <taxon>Nitrospiria</taxon>
        <taxon>Nitrospirales</taxon>
        <taxon>Nitrospiraceae</taxon>
        <taxon>Nitrospira</taxon>
    </lineage>
</organism>
<dbReference type="KEGG" id="nkf:Nkreftii_003920"/>
<dbReference type="AlphaFoldDB" id="A0A7S8FHW6"/>
<name>A0A7S8FHW6_9BACT</name>
<gene>
    <name evidence="2" type="ORF">Nkreftii_003920</name>
</gene>
<reference evidence="2 3" key="1">
    <citation type="journal article" date="2020" name="ISME J.">
        <title>Enrichment and physiological characterization of a novel comammox Nitrospira indicates ammonium inhibition of complete nitrification.</title>
        <authorList>
            <person name="Sakoula D."/>
            <person name="Koch H."/>
            <person name="Frank J."/>
            <person name="Jetten M.S.M."/>
            <person name="van Kessel M.A.H.J."/>
            <person name="Lucker S."/>
        </authorList>
    </citation>
    <scope>NUCLEOTIDE SEQUENCE [LARGE SCALE GENOMIC DNA]</scope>
    <source>
        <strain evidence="2">Comreactor17</strain>
    </source>
</reference>
<dbReference type="Pfam" id="PF18480">
    <property type="entry name" value="DUF5615"/>
    <property type="match status" value="1"/>
</dbReference>
<sequence length="119" mass="13650">MPTRFKLDENLPRNAQVLLQQAGHDVHTVLDEELGGNPDPRVFGASQEEERVLVTLDLDFADIRVYPPAGHHGIWVLRPHTQNIENTLALLRSALRVLEDEPPKGRLWIIELERVRIHE</sequence>
<dbReference type="InterPro" id="IPR041049">
    <property type="entry name" value="DUF5615"/>
</dbReference>
<feature type="domain" description="DUF5615" evidence="1">
    <location>
        <begin position="4"/>
        <end position="112"/>
    </location>
</feature>
<evidence type="ECO:0000259" key="1">
    <source>
        <dbReference type="Pfam" id="PF18480"/>
    </source>
</evidence>
<protein>
    <recommendedName>
        <fullName evidence="1">DUF5615 domain-containing protein</fullName>
    </recommendedName>
</protein>
<dbReference type="EMBL" id="CP047423">
    <property type="protein sequence ID" value="QPD06146.1"/>
    <property type="molecule type" value="Genomic_DNA"/>
</dbReference>
<evidence type="ECO:0000313" key="2">
    <source>
        <dbReference type="EMBL" id="QPD06146.1"/>
    </source>
</evidence>
<proteinExistence type="predicted"/>
<dbReference type="Proteomes" id="UP000593737">
    <property type="component" value="Chromosome"/>
</dbReference>
<evidence type="ECO:0000313" key="3">
    <source>
        <dbReference type="Proteomes" id="UP000593737"/>
    </source>
</evidence>
<accession>A0A7S8FHW6</accession>